<reference evidence="5" key="1">
    <citation type="submission" date="2016-10" db="EMBL/GenBank/DDBJ databases">
        <authorList>
            <person name="Varghese N."/>
            <person name="Submissions S."/>
        </authorList>
    </citation>
    <scope>NUCLEOTIDE SEQUENCE [LARGE SCALE GENOMIC DNA]</scope>
    <source>
        <strain evidence="5">DSM 18733</strain>
    </source>
</reference>
<organism evidence="4 5">
    <name type="scientific">Olivibacter domesticus</name>
    <name type="common">Pseudosphingobacterium domesticum</name>
    <dbReference type="NCBI Taxonomy" id="407022"/>
    <lineage>
        <taxon>Bacteria</taxon>
        <taxon>Pseudomonadati</taxon>
        <taxon>Bacteroidota</taxon>
        <taxon>Sphingobacteriia</taxon>
        <taxon>Sphingobacteriales</taxon>
        <taxon>Sphingobacteriaceae</taxon>
        <taxon>Olivibacter</taxon>
    </lineage>
</organism>
<dbReference type="Pfam" id="PF05426">
    <property type="entry name" value="Alginate_lyase"/>
    <property type="match status" value="1"/>
</dbReference>
<dbReference type="InterPro" id="IPR008397">
    <property type="entry name" value="Alginate_lyase_dom"/>
</dbReference>
<gene>
    <name evidence="4" type="ORF">SAMN05661044_02570</name>
</gene>
<dbReference type="Proteomes" id="UP000199421">
    <property type="component" value="Unassembled WGS sequence"/>
</dbReference>
<dbReference type="SUPFAM" id="SSF48230">
    <property type="entry name" value="Chondroitin AC/alginate lyase"/>
    <property type="match status" value="1"/>
</dbReference>
<keyword evidence="2 4" id="KW-0456">Lyase</keyword>
<dbReference type="RefSeq" id="WP_093324790.1">
    <property type="nucleotide sequence ID" value="NZ_FOAF01000002.1"/>
</dbReference>
<evidence type="ECO:0000313" key="4">
    <source>
        <dbReference type="EMBL" id="SEL46583.1"/>
    </source>
</evidence>
<dbReference type="EMBL" id="FOAF01000002">
    <property type="protein sequence ID" value="SEL46583.1"/>
    <property type="molecule type" value="Genomic_DNA"/>
</dbReference>
<evidence type="ECO:0000256" key="1">
    <source>
        <dbReference type="ARBA" id="ARBA00022729"/>
    </source>
</evidence>
<dbReference type="InterPro" id="IPR008929">
    <property type="entry name" value="Chondroitin_lyas"/>
</dbReference>
<accession>A0A1H7QF71</accession>
<sequence length="394" mass="45677">MRRFNHYITYVCLLLAIFCISWTDLAVDISYEKQAAQILGKQILQQAQWAMQQQPITVTAETSPRSAGGKHDFFSEGDYWWPDPVNPNGPYVQKDGMTNPANFVAHRRAMIRFSQIIGALAAAYKLTSDEKYIKQALTHLEAWFVNPQTLMHPNLLYAQAIKGRFTGRGIGIIDTIHLMEVAQGILVMKSSVAFPVTLFTQIKGWFSSYLKWLTTHPYGLDEMNAENNHGTCWTMQVASFAKLTGDEKLLNFCRERYKEVLLPNQMDKDGAFPRELKRTKPYGYSLFNLDAMVMLCQILSTPEDNLWNFQLVDGRSIKKGMEFMFPYVENKANWPYPKDVMYWDNWPVAQPSLLFSASAYKQKEWFDVWLKLDHKPQIEELIRNLPIRNPIIWF</sequence>
<dbReference type="GO" id="GO:0016829">
    <property type="term" value="F:lyase activity"/>
    <property type="evidence" value="ECO:0007669"/>
    <property type="project" value="UniProtKB-KW"/>
</dbReference>
<name>A0A1H7QF71_OLID1</name>
<keyword evidence="1" id="KW-0732">Signal</keyword>
<dbReference type="STRING" id="407022.SAMN05661044_02570"/>
<keyword evidence="5" id="KW-1185">Reference proteome</keyword>
<dbReference type="OrthoDB" id="7210452at2"/>
<dbReference type="AlphaFoldDB" id="A0A1H7QF71"/>
<dbReference type="Gene3D" id="1.50.10.100">
    <property type="entry name" value="Chondroitin AC/alginate lyase"/>
    <property type="match status" value="1"/>
</dbReference>
<protein>
    <submittedName>
        <fullName evidence="4">Alginate lyase</fullName>
    </submittedName>
</protein>
<evidence type="ECO:0000256" key="2">
    <source>
        <dbReference type="ARBA" id="ARBA00023239"/>
    </source>
</evidence>
<dbReference type="GO" id="GO:0042597">
    <property type="term" value="C:periplasmic space"/>
    <property type="evidence" value="ECO:0007669"/>
    <property type="project" value="InterPro"/>
</dbReference>
<evidence type="ECO:0000259" key="3">
    <source>
        <dbReference type="Pfam" id="PF05426"/>
    </source>
</evidence>
<evidence type="ECO:0000313" key="5">
    <source>
        <dbReference type="Proteomes" id="UP000199421"/>
    </source>
</evidence>
<proteinExistence type="predicted"/>
<feature type="domain" description="Alginate lyase" evidence="3">
    <location>
        <begin position="57"/>
        <end position="334"/>
    </location>
</feature>